<evidence type="ECO:0000256" key="2">
    <source>
        <dbReference type="ARBA" id="ARBA00022692"/>
    </source>
</evidence>
<organism evidence="7">
    <name type="scientific">Inoviridae sp. ctS4A1</name>
    <dbReference type="NCBI Taxonomy" id="2825781"/>
    <lineage>
        <taxon>Viruses</taxon>
        <taxon>Monodnaviria</taxon>
        <taxon>Loebvirae</taxon>
        <taxon>Hofneiviricota</taxon>
        <taxon>Faserviricetes</taxon>
        <taxon>Tubulavirales</taxon>
        <taxon>Inoviridae</taxon>
    </lineage>
</organism>
<dbReference type="Pfam" id="PF05707">
    <property type="entry name" value="Zot"/>
    <property type="match status" value="1"/>
</dbReference>
<accession>A0A8S5RTS5</accession>
<evidence type="ECO:0000313" key="7">
    <source>
        <dbReference type="EMBL" id="DAE92746.1"/>
    </source>
</evidence>
<dbReference type="InterPro" id="IPR027417">
    <property type="entry name" value="P-loop_NTPase"/>
</dbReference>
<dbReference type="EMBL" id="BK059155">
    <property type="protein sequence ID" value="DAE92746.1"/>
    <property type="molecule type" value="Genomic_DNA"/>
</dbReference>
<keyword evidence="2" id="KW-0812">Transmembrane</keyword>
<feature type="domain" description="Zona occludens toxin N-terminal" evidence="6">
    <location>
        <begin position="9"/>
        <end position="151"/>
    </location>
</feature>
<dbReference type="GO" id="GO:0033644">
    <property type="term" value="C:host cell membrane"/>
    <property type="evidence" value="ECO:0007669"/>
    <property type="project" value="UniProtKB-SubCell"/>
</dbReference>
<dbReference type="InterPro" id="IPR008900">
    <property type="entry name" value="Zot_N"/>
</dbReference>
<evidence type="ECO:0000259" key="6">
    <source>
        <dbReference type="Pfam" id="PF05707"/>
    </source>
</evidence>
<keyword evidence="5" id="KW-0472">Membrane</keyword>
<evidence type="ECO:0000256" key="1">
    <source>
        <dbReference type="ARBA" id="ARBA00004379"/>
    </source>
</evidence>
<name>A0A8S5RTS5_9VIRU</name>
<protein>
    <submittedName>
        <fullName evidence="7">Zonular occludens toxin</fullName>
    </submittedName>
</protein>
<evidence type="ECO:0000256" key="5">
    <source>
        <dbReference type="ARBA" id="ARBA00023136"/>
    </source>
</evidence>
<evidence type="ECO:0000256" key="4">
    <source>
        <dbReference type="ARBA" id="ARBA00022989"/>
    </source>
</evidence>
<sequence>MFSKKFGCYFVMGNFEAGKTFGTFLDLYWLDKKKNYIIANIPYKKVDLFYSTRDDLYGVFDDLEVWVNETNSKLEWFDQSKFKNIHLVIDEAQLYFPSNVIKLELADRLKVFLSQCRKRNISVYFISQRTALVQKMIRRYSDFIIRYKRRTFYLLGTTWCRRYIYENEADISDINWEDGNNVYISTEKDGNTQKIEPKPLYTEIFFPVRKLFRKLRVGEWFSTPEQRELAKEKHLSKYISSLPDVHAQNSLNVQDLVIKK</sequence>
<reference evidence="7" key="1">
    <citation type="journal article" date="2021" name="Proc. Natl. Acad. Sci. U.S.A.">
        <title>A Catalog of Tens of Thousands of Viruses from Human Metagenomes Reveals Hidden Associations with Chronic Diseases.</title>
        <authorList>
            <person name="Tisza M.J."/>
            <person name="Buck C.B."/>
        </authorList>
    </citation>
    <scope>NUCLEOTIDE SEQUENCE</scope>
    <source>
        <strain evidence="7">CtS4A1</strain>
    </source>
</reference>
<proteinExistence type="predicted"/>
<dbReference type="Gene3D" id="3.40.50.300">
    <property type="entry name" value="P-loop containing nucleotide triphosphate hydrolases"/>
    <property type="match status" value="1"/>
</dbReference>
<evidence type="ECO:0000256" key="3">
    <source>
        <dbReference type="ARBA" id="ARBA00022870"/>
    </source>
</evidence>
<comment type="subcellular location">
    <subcellularLocation>
        <location evidence="1">Host membrane</location>
        <topology evidence="1">Single-pass membrane protein</topology>
    </subcellularLocation>
</comment>
<keyword evidence="3" id="KW-1043">Host membrane</keyword>
<keyword evidence="4" id="KW-1133">Transmembrane helix</keyword>